<dbReference type="GO" id="GO:0005737">
    <property type="term" value="C:cytoplasm"/>
    <property type="evidence" value="ECO:0007669"/>
    <property type="project" value="TreeGrafter"/>
</dbReference>
<dbReference type="PANTHER" id="PTHR12363:SF33">
    <property type="entry name" value="IMPORTIN-13"/>
    <property type="match status" value="1"/>
</dbReference>
<protein>
    <submittedName>
        <fullName evidence="6">Armadillo-type protein</fullName>
    </submittedName>
</protein>
<proteinExistence type="inferred from homology"/>
<dbReference type="InterPro" id="IPR051345">
    <property type="entry name" value="Importin_beta-like_NTR"/>
</dbReference>
<feature type="region of interest" description="Disordered" evidence="5">
    <location>
        <begin position="732"/>
        <end position="760"/>
    </location>
</feature>
<comment type="similarity">
    <text evidence="2">Belongs to the importin beta family.</text>
</comment>
<feature type="compositionally biased region" description="Basic and acidic residues" evidence="5">
    <location>
        <begin position="732"/>
        <end position="755"/>
    </location>
</feature>
<dbReference type="PANTHER" id="PTHR12363">
    <property type="entry name" value="TRANSPORTIN 3 AND IMPORTIN 13"/>
    <property type="match status" value="1"/>
</dbReference>
<dbReference type="InterPro" id="IPR011989">
    <property type="entry name" value="ARM-like"/>
</dbReference>
<dbReference type="Pfam" id="PF18773">
    <property type="entry name" value="Importin_rep"/>
    <property type="match status" value="1"/>
</dbReference>
<dbReference type="EMBL" id="RBNJ01000162">
    <property type="protein sequence ID" value="RUS35251.1"/>
    <property type="molecule type" value="Genomic_DNA"/>
</dbReference>
<feature type="region of interest" description="Disordered" evidence="5">
    <location>
        <begin position="678"/>
        <end position="698"/>
    </location>
</feature>
<dbReference type="Pfam" id="PF18806">
    <property type="entry name" value="Importin_rep_3"/>
    <property type="match status" value="1"/>
</dbReference>
<reference evidence="6 7" key="1">
    <citation type="journal article" date="2018" name="New Phytol.">
        <title>Phylogenomics of Endogonaceae and evolution of mycorrhizas within Mucoromycota.</title>
        <authorList>
            <person name="Chang Y."/>
            <person name="Desiro A."/>
            <person name="Na H."/>
            <person name="Sandor L."/>
            <person name="Lipzen A."/>
            <person name="Clum A."/>
            <person name="Barry K."/>
            <person name="Grigoriev I.V."/>
            <person name="Martin F.M."/>
            <person name="Stajich J.E."/>
            <person name="Smith M.E."/>
            <person name="Bonito G."/>
            <person name="Spatafora J.W."/>
        </authorList>
    </citation>
    <scope>NUCLEOTIDE SEQUENCE [LARGE SCALE GENOMIC DNA]</scope>
    <source>
        <strain evidence="6 7">AD002</strain>
    </source>
</reference>
<feature type="compositionally biased region" description="Basic and acidic residues" evidence="5">
    <location>
        <begin position="275"/>
        <end position="289"/>
    </location>
</feature>
<organism evidence="6 7">
    <name type="scientific">Jimgerdemannia flammicorona</name>
    <dbReference type="NCBI Taxonomy" id="994334"/>
    <lineage>
        <taxon>Eukaryota</taxon>
        <taxon>Fungi</taxon>
        <taxon>Fungi incertae sedis</taxon>
        <taxon>Mucoromycota</taxon>
        <taxon>Mucoromycotina</taxon>
        <taxon>Endogonomycetes</taxon>
        <taxon>Endogonales</taxon>
        <taxon>Endogonaceae</taxon>
        <taxon>Jimgerdemannia</taxon>
    </lineage>
</organism>
<dbReference type="InterPro" id="IPR040520">
    <property type="entry name" value="Importin_rep_3"/>
</dbReference>
<name>A0A433QZS6_9FUNG</name>
<accession>A0A433QZS6</accession>
<sequence length="1120" mass="125042">MLVDKLRTRQYSSIQILWKLPTTFMLAAKPIITTTTCDPTSSFSARLPPQLLQESSPSPGILPRRPWRKQCRRARRRRQKKLAWPTNTQPTINAAPAAKYSTGSAGMQDKDTNRINHPNIQTPTRLLAHPHKIIQTQQVIDQLYASSDPQFAKQAQDFLHTLQKQPYAWELAPQLLASPSINCQFFGAHTFQVKISRDWYRDLALYSFRAHLQEYQALLGHNSGGPYPMATTGTPDLAHPALLRPPRCSHEMAPLYHGLLPHPSVRCAGPGQESTQREGHTTRVPDRRTGGGQHGGSDRRPEGQDQSGTPGCRSPRHYDPPNLPRRAPSPRQCRCRGQAEGVAVLPELGAIRDPAALTMSLLPVPALFEPAADALLEVMSHPTHSSFLRLCEDVLVCVTSEWAQGEFARCVNENDDQSARTLCRIMTSFGESYTDFIARHLLRGDVISYLDMMIGFAGFPGHFGADQEISEIPLNFWYDLQESLVDAEVLGGGGGNGDDEELVDPEETAKRIVREEEARRAREAAYLVYRKLVGVLRMKVEYPLDEEWAGWTKDLKDRFRIFRRDVGDTLINSYHVLRDQMLAILVDMAIAQLNLVHAMRWQALESTLFCVKCISEAVPSHENVYMTRVFGPEIFGRLPAEGSHRLRNTALLVIGILTSLPPLSSHRLLRRVAQVSPRVPPPGAQLPHPCGRPGGRDGIQGRVRRVSGFADRWNWEPDKYVCRRWKERAAEGEAEGDRVDRRRDPSSATGEDGRAVTDPAHAQPLILSQLEYLTACCRGIQSPDDDYQSSLERTALYDQFASGNFGSVFERSDPARALLTAVGEITQEVAAVWGGDEEVMRALCHFLDTGIRTTSPLLSVPFPQLVHLIQTSYQRHPYACWLDTASQVVAVYGGRDGHGNVLRDLVTGMASKTLEGIRSTEAMEQYPDVVSSFLNLLSRVIRRCPLAFYQLPGDMLDTILMFAVAGMGLQERLALKSALSFMVCIVGGKGAWIRADFVGQEYESNPELAKLVETVMMNLGMRIMQELLAGIGGRLPRSLGSQLIDVLYKLVSRYVEASRQWLQVLLAQDTFPSPYIDQSSKEAFAKGILGTRSPRRFREVVQEFSLKCRKLEDTAFGAAV</sequence>
<comment type="subcellular location">
    <subcellularLocation>
        <location evidence="1">Nucleus</location>
    </subcellularLocation>
</comment>
<feature type="region of interest" description="Disordered" evidence="5">
    <location>
        <begin position="264"/>
        <end position="333"/>
    </location>
</feature>
<comment type="caution">
    <text evidence="6">The sequence shown here is derived from an EMBL/GenBank/DDBJ whole genome shotgun (WGS) entry which is preliminary data.</text>
</comment>
<dbReference type="Proteomes" id="UP000274822">
    <property type="component" value="Unassembled WGS sequence"/>
</dbReference>
<keyword evidence="4" id="KW-0539">Nucleus</keyword>
<gene>
    <name evidence="6" type="ORF">BC938DRAFT_473674</name>
</gene>
<evidence type="ECO:0000313" key="7">
    <source>
        <dbReference type="Proteomes" id="UP000274822"/>
    </source>
</evidence>
<evidence type="ECO:0000256" key="4">
    <source>
        <dbReference type="ARBA" id="ARBA00023242"/>
    </source>
</evidence>
<evidence type="ECO:0000313" key="6">
    <source>
        <dbReference type="EMBL" id="RUS35251.1"/>
    </source>
</evidence>
<dbReference type="GO" id="GO:0005634">
    <property type="term" value="C:nucleus"/>
    <property type="evidence" value="ECO:0007669"/>
    <property type="project" value="UniProtKB-SubCell"/>
</dbReference>
<dbReference type="InterPro" id="IPR016024">
    <property type="entry name" value="ARM-type_fold"/>
</dbReference>
<evidence type="ECO:0000256" key="5">
    <source>
        <dbReference type="SAM" id="MobiDB-lite"/>
    </source>
</evidence>
<evidence type="ECO:0000256" key="3">
    <source>
        <dbReference type="ARBA" id="ARBA00022448"/>
    </source>
</evidence>
<dbReference type="GO" id="GO:0006606">
    <property type="term" value="P:protein import into nucleus"/>
    <property type="evidence" value="ECO:0007669"/>
    <property type="project" value="TreeGrafter"/>
</dbReference>
<feature type="region of interest" description="Disordered" evidence="5">
    <location>
        <begin position="50"/>
        <end position="69"/>
    </location>
</feature>
<evidence type="ECO:0000256" key="2">
    <source>
        <dbReference type="ARBA" id="ARBA00007991"/>
    </source>
</evidence>
<feature type="compositionally biased region" description="Low complexity" evidence="5">
    <location>
        <begin position="50"/>
        <end position="64"/>
    </location>
</feature>
<dbReference type="InterPro" id="IPR057941">
    <property type="entry name" value="TPR_TNPO3_IPO13_2nd"/>
</dbReference>
<keyword evidence="3" id="KW-0813">Transport</keyword>
<dbReference type="Pfam" id="PF24138">
    <property type="entry name" value="TPR_TNPO3_IPO13_2nd"/>
    <property type="match status" value="1"/>
</dbReference>
<evidence type="ECO:0000256" key="1">
    <source>
        <dbReference type="ARBA" id="ARBA00004123"/>
    </source>
</evidence>
<keyword evidence="7" id="KW-1185">Reference proteome</keyword>
<dbReference type="InterPro" id="IPR040709">
    <property type="entry name" value="Importin_rep_1"/>
</dbReference>
<dbReference type="AlphaFoldDB" id="A0A433QZS6"/>
<dbReference type="Gene3D" id="1.25.10.10">
    <property type="entry name" value="Leucine-rich Repeat Variant"/>
    <property type="match status" value="3"/>
</dbReference>
<dbReference type="SUPFAM" id="SSF48371">
    <property type="entry name" value="ARM repeat"/>
    <property type="match status" value="1"/>
</dbReference>